<dbReference type="InterPro" id="IPR036322">
    <property type="entry name" value="WD40_repeat_dom_sf"/>
</dbReference>
<dbReference type="SMART" id="SM00320">
    <property type="entry name" value="WD40"/>
    <property type="match status" value="7"/>
</dbReference>
<dbReference type="PROSITE" id="PS50082">
    <property type="entry name" value="WD_REPEATS_2"/>
    <property type="match status" value="2"/>
</dbReference>
<dbReference type="PANTHER" id="PTHR45389:SF1">
    <property type="entry name" value="WD REPEAT-CONTAINING PROTEIN RUP1"/>
    <property type="match status" value="1"/>
</dbReference>
<name>A0ABM0UQM9_CAMSA</name>
<reference evidence="3" key="2">
    <citation type="submission" date="2025-08" db="UniProtKB">
        <authorList>
            <consortium name="RefSeq"/>
        </authorList>
    </citation>
    <scope>IDENTIFICATION</scope>
    <source>
        <tissue evidence="3">Leaf</tissue>
    </source>
</reference>
<dbReference type="RefSeq" id="XP_010444626.1">
    <property type="nucleotide sequence ID" value="XM_010446324.1"/>
</dbReference>
<dbReference type="SUPFAM" id="SSF50978">
    <property type="entry name" value="WD40 repeat-like"/>
    <property type="match status" value="1"/>
</dbReference>
<keyword evidence="1" id="KW-0853">WD repeat</keyword>
<proteinExistence type="predicted"/>
<dbReference type="Pfam" id="PF00400">
    <property type="entry name" value="WD40"/>
    <property type="match status" value="3"/>
</dbReference>
<dbReference type="PANTHER" id="PTHR45389">
    <property type="entry name" value="WD REPEAT-CONTAINING PROTEIN RUP1"/>
    <property type="match status" value="1"/>
</dbReference>
<sequence length="389" mass="42488">MEALFCSEIPNNNIRSSINDLSYSSSSSSSSYTWPMIMTSSSSLSHTIMETDNNIPRCDWDLSLSAVVSSASTGSDAIGTIEFDPTGEIIATGGIARKIRTYRLSSLLRSRDDHVTASESCICTPAKLSSLRWRPDLSGRVIGSGDYDGVVTEYDVEKQVPVFERDEHGGRRIGSMDYTLHNGSLIGASGSDDGTVQMWDPRNGGSLEEMVRPGGGAAVCSVEFDPFGGASLAVGCADRNAYVYDIRRLVDPLIVLDGHTKTVTYARFMDPHTIVTGSTDGSLKQWDINNGRRVVRTYRGHVNSRNFVGLSVWRHGGLVVSGSENNQVFVYDKRWEEPVWVCGLGQTDRFGSDRRFVSSVCLRQVDEDWCTLVAGGSDGVLEIFSGKRS</sequence>
<keyword evidence="2" id="KW-1185">Reference proteome</keyword>
<dbReference type="InterPro" id="IPR044616">
    <property type="entry name" value="RUP1/2"/>
</dbReference>
<dbReference type="PROSITE" id="PS50294">
    <property type="entry name" value="WD_REPEATS_REGION"/>
    <property type="match status" value="1"/>
</dbReference>
<protein>
    <submittedName>
        <fullName evidence="3">WD repeat-containing protein RUP1-like</fullName>
    </submittedName>
</protein>
<feature type="repeat" description="WD" evidence="1">
    <location>
        <begin position="256"/>
        <end position="296"/>
    </location>
</feature>
<feature type="repeat" description="WD" evidence="1">
    <location>
        <begin position="188"/>
        <end position="209"/>
    </location>
</feature>
<accession>A0ABM0UQM9</accession>
<gene>
    <name evidence="3" type="primary">LOC104727263</name>
</gene>
<dbReference type="InterPro" id="IPR001680">
    <property type="entry name" value="WD40_rpt"/>
</dbReference>
<organism evidence="2 3">
    <name type="scientific">Camelina sativa</name>
    <name type="common">False flax</name>
    <name type="synonym">Myagrum sativum</name>
    <dbReference type="NCBI Taxonomy" id="90675"/>
    <lineage>
        <taxon>Eukaryota</taxon>
        <taxon>Viridiplantae</taxon>
        <taxon>Streptophyta</taxon>
        <taxon>Embryophyta</taxon>
        <taxon>Tracheophyta</taxon>
        <taxon>Spermatophyta</taxon>
        <taxon>Magnoliopsida</taxon>
        <taxon>eudicotyledons</taxon>
        <taxon>Gunneridae</taxon>
        <taxon>Pentapetalae</taxon>
        <taxon>rosids</taxon>
        <taxon>malvids</taxon>
        <taxon>Brassicales</taxon>
        <taxon>Brassicaceae</taxon>
        <taxon>Camelineae</taxon>
        <taxon>Camelina</taxon>
    </lineage>
</organism>
<evidence type="ECO:0000313" key="3">
    <source>
        <dbReference type="RefSeq" id="XP_010444626.1"/>
    </source>
</evidence>
<dbReference type="GeneID" id="104727263"/>
<dbReference type="Gene3D" id="2.130.10.10">
    <property type="entry name" value="YVTN repeat-like/Quinoprotein amine dehydrogenase"/>
    <property type="match status" value="1"/>
</dbReference>
<dbReference type="InterPro" id="IPR015943">
    <property type="entry name" value="WD40/YVTN_repeat-like_dom_sf"/>
</dbReference>
<reference evidence="2" key="1">
    <citation type="journal article" date="2014" name="Nat. Commun.">
        <title>The emerging biofuel crop Camelina sativa retains a highly undifferentiated hexaploid genome structure.</title>
        <authorList>
            <person name="Kagale S."/>
            <person name="Koh C."/>
            <person name="Nixon J."/>
            <person name="Bollina V."/>
            <person name="Clarke W.E."/>
            <person name="Tuteja R."/>
            <person name="Spillane C."/>
            <person name="Robinson S.J."/>
            <person name="Links M.G."/>
            <person name="Clarke C."/>
            <person name="Higgins E.E."/>
            <person name="Huebert T."/>
            <person name="Sharpe A.G."/>
            <person name="Parkin I.A."/>
        </authorList>
    </citation>
    <scope>NUCLEOTIDE SEQUENCE [LARGE SCALE GENOMIC DNA]</scope>
    <source>
        <strain evidence="2">cv. DH55</strain>
    </source>
</reference>
<evidence type="ECO:0000256" key="1">
    <source>
        <dbReference type="PROSITE-ProRule" id="PRU00221"/>
    </source>
</evidence>
<dbReference type="Proteomes" id="UP000694864">
    <property type="component" value="Chromosome 2"/>
</dbReference>
<evidence type="ECO:0000313" key="2">
    <source>
        <dbReference type="Proteomes" id="UP000694864"/>
    </source>
</evidence>